<feature type="transmembrane region" description="Helical" evidence="5">
    <location>
        <begin position="127"/>
        <end position="149"/>
    </location>
</feature>
<protein>
    <recommendedName>
        <fullName evidence="8">Flippase</fullName>
    </recommendedName>
</protein>
<dbReference type="EMBL" id="QSEE01000044">
    <property type="protein sequence ID" value="RGZ43131.1"/>
    <property type="molecule type" value="Genomic_DNA"/>
</dbReference>
<keyword evidence="3 5" id="KW-1133">Transmembrane helix</keyword>
<proteinExistence type="predicted"/>
<evidence type="ECO:0000256" key="3">
    <source>
        <dbReference type="ARBA" id="ARBA00022989"/>
    </source>
</evidence>
<accession>A0A413N3S0</accession>
<dbReference type="Proteomes" id="UP000283684">
    <property type="component" value="Unassembled WGS sequence"/>
</dbReference>
<feature type="transmembrane region" description="Helical" evidence="5">
    <location>
        <begin position="96"/>
        <end position="121"/>
    </location>
</feature>
<dbReference type="PANTHER" id="PTHR43424:SF1">
    <property type="entry name" value="LOCUS PUTATIVE PROTEIN 1-RELATED"/>
    <property type="match status" value="1"/>
</dbReference>
<evidence type="ECO:0000256" key="4">
    <source>
        <dbReference type="ARBA" id="ARBA00023136"/>
    </source>
</evidence>
<keyword evidence="2 5" id="KW-0812">Transmembrane</keyword>
<dbReference type="InterPro" id="IPR052556">
    <property type="entry name" value="PolySynth_Transporter"/>
</dbReference>
<name>A0A413N3S0_BACUN</name>
<organism evidence="6 7">
    <name type="scientific">Bacteroides uniformis</name>
    <dbReference type="NCBI Taxonomy" id="820"/>
    <lineage>
        <taxon>Bacteria</taxon>
        <taxon>Pseudomonadati</taxon>
        <taxon>Bacteroidota</taxon>
        <taxon>Bacteroidia</taxon>
        <taxon>Bacteroidales</taxon>
        <taxon>Bacteroidaceae</taxon>
        <taxon>Bacteroides</taxon>
    </lineage>
</organism>
<evidence type="ECO:0000313" key="7">
    <source>
        <dbReference type="Proteomes" id="UP000283684"/>
    </source>
</evidence>
<dbReference type="PANTHER" id="PTHR43424">
    <property type="entry name" value="LOCUS PUTATIVE PROTEIN 1-RELATED"/>
    <property type="match status" value="1"/>
</dbReference>
<evidence type="ECO:0000256" key="5">
    <source>
        <dbReference type="SAM" id="Phobius"/>
    </source>
</evidence>
<feature type="transmembrane region" description="Helical" evidence="5">
    <location>
        <begin position="52"/>
        <end position="75"/>
    </location>
</feature>
<evidence type="ECO:0000313" key="6">
    <source>
        <dbReference type="EMBL" id="RGZ43131.1"/>
    </source>
</evidence>
<comment type="caution">
    <text evidence="6">The sequence shown here is derived from an EMBL/GenBank/DDBJ whole genome shotgun (WGS) entry which is preliminary data.</text>
</comment>
<dbReference type="Pfam" id="PF01943">
    <property type="entry name" value="Polysacc_synt"/>
    <property type="match status" value="1"/>
</dbReference>
<comment type="subcellular location">
    <subcellularLocation>
        <location evidence="1">Membrane</location>
        <topology evidence="1">Multi-pass membrane protein</topology>
    </subcellularLocation>
</comment>
<dbReference type="InterPro" id="IPR002797">
    <property type="entry name" value="Polysacc_synth"/>
</dbReference>
<reference evidence="6 7" key="1">
    <citation type="submission" date="2018-08" db="EMBL/GenBank/DDBJ databases">
        <title>A genome reference for cultivated species of the human gut microbiota.</title>
        <authorList>
            <person name="Zou Y."/>
            <person name="Xue W."/>
            <person name="Luo G."/>
        </authorList>
    </citation>
    <scope>NUCLEOTIDE SEQUENCE [LARGE SCALE GENOMIC DNA]</scope>
    <source>
        <strain evidence="6 7">AM50-4</strain>
    </source>
</reference>
<evidence type="ECO:0008006" key="8">
    <source>
        <dbReference type="Google" id="ProtNLM"/>
    </source>
</evidence>
<dbReference type="AlphaFoldDB" id="A0A413N3S0"/>
<gene>
    <name evidence="6" type="ORF">DW988_20665</name>
</gene>
<keyword evidence="4 5" id="KW-0472">Membrane</keyword>
<evidence type="ECO:0000256" key="2">
    <source>
        <dbReference type="ARBA" id="ARBA00022692"/>
    </source>
</evidence>
<feature type="transmembrane region" description="Helical" evidence="5">
    <location>
        <begin position="24"/>
        <end position="46"/>
    </location>
</feature>
<evidence type="ECO:0000256" key="1">
    <source>
        <dbReference type="ARBA" id="ARBA00004141"/>
    </source>
</evidence>
<dbReference type="GO" id="GO:0016020">
    <property type="term" value="C:membrane"/>
    <property type="evidence" value="ECO:0007669"/>
    <property type="project" value="UniProtKB-SubCell"/>
</dbReference>
<sequence>MMLICKVKNISDYIYRYKTLIENFGYLTLLQICNLLIPLVTYPYLINTLGKNLYGVIICSQAIVSYLAIFVNWGFNISATKYISINREDSKKINEIVSVVYIVKTLLLIIVFGFLFLIFLFPEIREYKLLYIFSMWQCIYECLFPIWFFQGIEK</sequence>